<evidence type="ECO:0000256" key="5">
    <source>
        <dbReference type="SAM" id="MobiDB-lite"/>
    </source>
</evidence>
<evidence type="ECO:0000313" key="8">
    <source>
        <dbReference type="Proteomes" id="UP001054252"/>
    </source>
</evidence>
<gene>
    <name evidence="7" type="ORF">SLEP1_g33548</name>
</gene>
<dbReference type="InterPro" id="IPR043452">
    <property type="entry name" value="BZIP46-like"/>
</dbReference>
<feature type="region of interest" description="Disordered" evidence="5">
    <location>
        <begin position="1"/>
        <end position="28"/>
    </location>
</feature>
<dbReference type="GO" id="GO:0003677">
    <property type="term" value="F:DNA binding"/>
    <property type="evidence" value="ECO:0007669"/>
    <property type="project" value="UniProtKB-KW"/>
</dbReference>
<feature type="region of interest" description="Disordered" evidence="5">
    <location>
        <begin position="166"/>
        <end position="226"/>
    </location>
</feature>
<comment type="caution">
    <text evidence="7">The sequence shown here is derived from an EMBL/GenBank/DDBJ whole genome shotgun (WGS) entry which is preliminary data.</text>
</comment>
<dbReference type="PROSITE" id="PS50217">
    <property type="entry name" value="BZIP"/>
    <property type="match status" value="1"/>
</dbReference>
<dbReference type="GO" id="GO:0005634">
    <property type="term" value="C:nucleus"/>
    <property type="evidence" value="ECO:0007669"/>
    <property type="project" value="UniProtKB-SubCell"/>
</dbReference>
<dbReference type="Pfam" id="PF00170">
    <property type="entry name" value="bZIP_1"/>
    <property type="match status" value="1"/>
</dbReference>
<dbReference type="InterPro" id="IPR046347">
    <property type="entry name" value="bZIP_sf"/>
</dbReference>
<protein>
    <recommendedName>
        <fullName evidence="6">BZIP domain-containing protein</fullName>
    </recommendedName>
</protein>
<name>A0AAV5KGY0_9ROSI</name>
<dbReference type="PROSITE" id="PS00036">
    <property type="entry name" value="BZIP_BASIC"/>
    <property type="match status" value="1"/>
</dbReference>
<feature type="domain" description="BZIP" evidence="6">
    <location>
        <begin position="202"/>
        <end position="254"/>
    </location>
</feature>
<dbReference type="AlphaFoldDB" id="A0AAV5KGY0"/>
<evidence type="ECO:0000256" key="4">
    <source>
        <dbReference type="SAM" id="Coils"/>
    </source>
</evidence>
<dbReference type="EMBL" id="BPVZ01000064">
    <property type="protein sequence ID" value="GKV23865.1"/>
    <property type="molecule type" value="Genomic_DNA"/>
</dbReference>
<evidence type="ECO:0000256" key="1">
    <source>
        <dbReference type="ARBA" id="ARBA00004123"/>
    </source>
</evidence>
<dbReference type="Gene3D" id="1.20.5.170">
    <property type="match status" value="1"/>
</dbReference>
<dbReference type="SMART" id="SM00338">
    <property type="entry name" value="BRLZ"/>
    <property type="match status" value="1"/>
</dbReference>
<proteinExistence type="predicted"/>
<dbReference type="CDD" id="cd14707">
    <property type="entry name" value="bZIP_plant_BZIP46"/>
    <property type="match status" value="1"/>
</dbReference>
<evidence type="ECO:0000256" key="3">
    <source>
        <dbReference type="ARBA" id="ARBA00023242"/>
    </source>
</evidence>
<keyword evidence="4" id="KW-0175">Coiled coil</keyword>
<dbReference type="PANTHER" id="PTHR22952">
    <property type="entry name" value="CAMP-RESPONSE ELEMENT BINDING PROTEIN-RELATED"/>
    <property type="match status" value="1"/>
</dbReference>
<keyword evidence="8" id="KW-1185">Reference proteome</keyword>
<accession>A0AAV5KGY0</accession>
<organism evidence="7 8">
    <name type="scientific">Rubroshorea leprosula</name>
    <dbReference type="NCBI Taxonomy" id="152421"/>
    <lineage>
        <taxon>Eukaryota</taxon>
        <taxon>Viridiplantae</taxon>
        <taxon>Streptophyta</taxon>
        <taxon>Embryophyta</taxon>
        <taxon>Tracheophyta</taxon>
        <taxon>Spermatophyta</taxon>
        <taxon>Magnoliopsida</taxon>
        <taxon>eudicotyledons</taxon>
        <taxon>Gunneridae</taxon>
        <taxon>Pentapetalae</taxon>
        <taxon>rosids</taxon>
        <taxon>malvids</taxon>
        <taxon>Malvales</taxon>
        <taxon>Dipterocarpaceae</taxon>
        <taxon>Rubroshorea</taxon>
    </lineage>
</organism>
<dbReference type="SUPFAM" id="SSF57959">
    <property type="entry name" value="Leucine zipper domain"/>
    <property type="match status" value="1"/>
</dbReference>
<dbReference type="Proteomes" id="UP001054252">
    <property type="component" value="Unassembled WGS sequence"/>
</dbReference>
<dbReference type="GO" id="GO:0003700">
    <property type="term" value="F:DNA-binding transcription factor activity"/>
    <property type="evidence" value="ECO:0007669"/>
    <property type="project" value="InterPro"/>
</dbReference>
<dbReference type="InterPro" id="IPR004827">
    <property type="entry name" value="bZIP"/>
</dbReference>
<sequence>MAMASSKVITNNSQTNSDLPRQPSLYPSLSTLLSDLQNQQPQQLQQNQSMNMDDLLNNIYSSPPTPPTNTEANAQFSGASISREDLESKSFDDVWKGIVAGCGDQRQGGAPEKVTLEEFLIGKTGAVGDGEVGVVVNQVGGGSVGAVGTGVYAPVEPAAINGGQFSGFPSNSGADRSRLVGPSGGGRGKRRAVEEPPVDKATQQKQKRMIKNRESAARSRERKHAHTVVLETRLSQLEEENARLLREEAEYNKERLKQVCLFFFCI</sequence>
<keyword evidence="3" id="KW-0539">Nucleus</keyword>
<keyword evidence="2" id="KW-0238">DNA-binding</keyword>
<evidence type="ECO:0000259" key="6">
    <source>
        <dbReference type="PROSITE" id="PS50217"/>
    </source>
</evidence>
<dbReference type="PANTHER" id="PTHR22952:SF392">
    <property type="entry name" value="BZIP TRANSCRIPTION FACTOR 12"/>
    <property type="match status" value="1"/>
</dbReference>
<feature type="compositionally biased region" description="Polar residues" evidence="5">
    <location>
        <begin position="7"/>
        <end position="19"/>
    </location>
</feature>
<feature type="coiled-coil region" evidence="4">
    <location>
        <begin position="227"/>
        <end position="257"/>
    </location>
</feature>
<dbReference type="GO" id="GO:0045893">
    <property type="term" value="P:positive regulation of DNA-templated transcription"/>
    <property type="evidence" value="ECO:0007669"/>
    <property type="project" value="InterPro"/>
</dbReference>
<reference evidence="7 8" key="1">
    <citation type="journal article" date="2021" name="Commun. Biol.">
        <title>The genome of Shorea leprosula (Dipterocarpaceae) highlights the ecological relevance of drought in aseasonal tropical rainforests.</title>
        <authorList>
            <person name="Ng K.K.S."/>
            <person name="Kobayashi M.J."/>
            <person name="Fawcett J.A."/>
            <person name="Hatakeyama M."/>
            <person name="Paape T."/>
            <person name="Ng C.H."/>
            <person name="Ang C.C."/>
            <person name="Tnah L.H."/>
            <person name="Lee C.T."/>
            <person name="Nishiyama T."/>
            <person name="Sese J."/>
            <person name="O'Brien M.J."/>
            <person name="Copetti D."/>
            <person name="Mohd Noor M.I."/>
            <person name="Ong R.C."/>
            <person name="Putra M."/>
            <person name="Sireger I.Z."/>
            <person name="Indrioko S."/>
            <person name="Kosugi Y."/>
            <person name="Izuno A."/>
            <person name="Isagi Y."/>
            <person name="Lee S.L."/>
            <person name="Shimizu K.K."/>
        </authorList>
    </citation>
    <scope>NUCLEOTIDE SEQUENCE [LARGE SCALE GENOMIC DNA]</scope>
    <source>
        <strain evidence="7">214</strain>
    </source>
</reference>
<evidence type="ECO:0000313" key="7">
    <source>
        <dbReference type="EMBL" id="GKV23865.1"/>
    </source>
</evidence>
<comment type="subcellular location">
    <subcellularLocation>
        <location evidence="1">Nucleus</location>
    </subcellularLocation>
</comment>
<evidence type="ECO:0000256" key="2">
    <source>
        <dbReference type="ARBA" id="ARBA00023125"/>
    </source>
</evidence>